<evidence type="ECO:0000313" key="9">
    <source>
        <dbReference type="EMBL" id="KAK2711435.1"/>
    </source>
</evidence>
<evidence type="ECO:0000256" key="2">
    <source>
        <dbReference type="ARBA" id="ARBA00022692"/>
    </source>
</evidence>
<reference evidence="9" key="1">
    <citation type="submission" date="2023-07" db="EMBL/GenBank/DDBJ databases">
        <title>Chromosome-level genome assembly of Artemia franciscana.</title>
        <authorList>
            <person name="Jo E."/>
        </authorList>
    </citation>
    <scope>NUCLEOTIDE SEQUENCE</scope>
    <source>
        <tissue evidence="9">Whole body</tissue>
    </source>
</reference>
<evidence type="ECO:0000256" key="5">
    <source>
        <dbReference type="ARBA" id="ARBA00022833"/>
    </source>
</evidence>
<evidence type="ECO:0000256" key="4">
    <source>
        <dbReference type="ARBA" id="ARBA00022771"/>
    </source>
</evidence>
<dbReference type="InterPro" id="IPR026096">
    <property type="entry name" value="R-trans_p"/>
</dbReference>
<keyword evidence="6" id="KW-1133">Transmembrane helix</keyword>
<keyword evidence="7" id="KW-0472">Membrane</keyword>
<protein>
    <recommendedName>
        <fullName evidence="8">3CxxC-type domain-containing protein</fullName>
    </recommendedName>
</protein>
<proteinExistence type="predicted"/>
<evidence type="ECO:0000313" key="10">
    <source>
        <dbReference type="Proteomes" id="UP001187531"/>
    </source>
</evidence>
<sequence>MNIKKKELNEWFAKACEIEAIDGKHKIPINPNDWFVNRYYEEKDESEDIPKLNGKWKKFNYKHFYGDIGRPVAYRCKFCRHKWTSKLGKLTAFYQMDKSGRGKILIKFYRQRCKSYHNYTQPRWDPYALEEALVALVKRIRHVFYTNFRPKKKIGLTETEKEAVEGEENVLVTNRKNVKQNCGNGRTHIENLCEECVLKNQAVLKENEVKKCVLDKQAVLKENEVKKCVLDKQAVLKENEVEKCVLDKQAVLKENEVKKCVLDKQAYKKKN</sequence>
<dbReference type="EMBL" id="JAVRJZ010000016">
    <property type="protein sequence ID" value="KAK2711435.1"/>
    <property type="molecule type" value="Genomic_DNA"/>
</dbReference>
<dbReference type="SMART" id="SM01328">
    <property type="entry name" value="zf-3CxxC"/>
    <property type="match status" value="1"/>
</dbReference>
<dbReference type="Pfam" id="PF13695">
    <property type="entry name" value="Zn_ribbon_3CxxC"/>
    <property type="match status" value="1"/>
</dbReference>
<keyword evidence="5" id="KW-0862">Zinc</keyword>
<keyword evidence="2" id="KW-0812">Transmembrane</keyword>
<dbReference type="GO" id="GO:0006612">
    <property type="term" value="P:protein targeting to membrane"/>
    <property type="evidence" value="ECO:0007669"/>
    <property type="project" value="TreeGrafter"/>
</dbReference>
<keyword evidence="4" id="KW-0863">Zinc-finger</keyword>
<evidence type="ECO:0000256" key="6">
    <source>
        <dbReference type="ARBA" id="ARBA00022989"/>
    </source>
</evidence>
<organism evidence="9 10">
    <name type="scientific">Artemia franciscana</name>
    <name type="common">Brine shrimp</name>
    <name type="synonym">Artemia sanfranciscana</name>
    <dbReference type="NCBI Taxonomy" id="6661"/>
    <lineage>
        <taxon>Eukaryota</taxon>
        <taxon>Metazoa</taxon>
        <taxon>Ecdysozoa</taxon>
        <taxon>Arthropoda</taxon>
        <taxon>Crustacea</taxon>
        <taxon>Branchiopoda</taxon>
        <taxon>Anostraca</taxon>
        <taxon>Artemiidae</taxon>
        <taxon>Artemia</taxon>
    </lineage>
</organism>
<evidence type="ECO:0000256" key="7">
    <source>
        <dbReference type="ARBA" id="ARBA00023136"/>
    </source>
</evidence>
<evidence type="ECO:0000256" key="1">
    <source>
        <dbReference type="ARBA" id="ARBA00004167"/>
    </source>
</evidence>
<dbReference type="EMBL" id="JAVRJZ010000016">
    <property type="protein sequence ID" value="KAK2711436.1"/>
    <property type="molecule type" value="Genomic_DNA"/>
</dbReference>
<dbReference type="GO" id="GO:0051205">
    <property type="term" value="P:protein insertion into membrane"/>
    <property type="evidence" value="ECO:0007669"/>
    <property type="project" value="TreeGrafter"/>
</dbReference>
<name>A0AA88L7Y9_ARTSF</name>
<comment type="caution">
    <text evidence="9">The sequence shown here is derived from an EMBL/GenBank/DDBJ whole genome shotgun (WGS) entry which is preliminary data.</text>
</comment>
<gene>
    <name evidence="9" type="ORF">QYM36_012566</name>
</gene>
<dbReference type="InterPro" id="IPR027377">
    <property type="entry name" value="ZAR1/RTP1-5-like_Znf-3CxxC"/>
</dbReference>
<comment type="subcellular location">
    <subcellularLocation>
        <location evidence="1">Membrane</location>
        <topology evidence="1">Single-pass membrane protein</topology>
    </subcellularLocation>
</comment>
<keyword evidence="10" id="KW-1185">Reference proteome</keyword>
<dbReference type="PANTHER" id="PTHR14402:SF10">
    <property type="entry name" value="3CXXC-TYPE DOMAIN-CONTAINING PROTEIN"/>
    <property type="match status" value="1"/>
</dbReference>
<dbReference type="Proteomes" id="UP001187531">
    <property type="component" value="Unassembled WGS sequence"/>
</dbReference>
<dbReference type="GO" id="GO:0016020">
    <property type="term" value="C:membrane"/>
    <property type="evidence" value="ECO:0007669"/>
    <property type="project" value="UniProtKB-SubCell"/>
</dbReference>
<feature type="domain" description="3CxxC-type" evidence="8">
    <location>
        <begin position="69"/>
        <end position="155"/>
    </location>
</feature>
<keyword evidence="3" id="KW-0479">Metal-binding</keyword>
<accession>A0AA88L7Y9</accession>
<dbReference type="AlphaFoldDB" id="A0AA88L7Y9"/>
<dbReference type="PANTHER" id="PTHR14402">
    <property type="entry name" value="RECEPTOR TRANSPORTING PROTEIN"/>
    <property type="match status" value="1"/>
</dbReference>
<evidence type="ECO:0000256" key="3">
    <source>
        <dbReference type="ARBA" id="ARBA00022723"/>
    </source>
</evidence>
<dbReference type="GO" id="GO:0008270">
    <property type="term" value="F:zinc ion binding"/>
    <property type="evidence" value="ECO:0007669"/>
    <property type="project" value="UniProtKB-KW"/>
</dbReference>
<evidence type="ECO:0000259" key="8">
    <source>
        <dbReference type="SMART" id="SM01328"/>
    </source>
</evidence>
<dbReference type="GO" id="GO:0031849">
    <property type="term" value="F:olfactory receptor binding"/>
    <property type="evidence" value="ECO:0007669"/>
    <property type="project" value="TreeGrafter"/>
</dbReference>